<evidence type="ECO:0000313" key="1">
    <source>
        <dbReference type="EMBL" id="MCM3738339.1"/>
    </source>
</evidence>
<name>A0ACC6ADJ8_9BACI</name>
<evidence type="ECO:0000313" key="2">
    <source>
        <dbReference type="Proteomes" id="UP001202289"/>
    </source>
</evidence>
<keyword evidence="2" id="KW-1185">Reference proteome</keyword>
<reference evidence="1" key="1">
    <citation type="submission" date="2022-05" db="EMBL/GenBank/DDBJ databases">
        <title>Comparative Genomics of Spacecraft Associated Microbes.</title>
        <authorList>
            <person name="Tran M.T."/>
            <person name="Wright A."/>
            <person name="Seuylemezian A."/>
            <person name="Eisen J."/>
            <person name="Coil D."/>
        </authorList>
    </citation>
    <scope>NUCLEOTIDE SEQUENCE</scope>
    <source>
        <strain evidence="1">FAIRING 10M-2.2</strain>
    </source>
</reference>
<dbReference type="EMBL" id="JAMBOP010000040">
    <property type="protein sequence ID" value="MCM3738339.1"/>
    <property type="molecule type" value="Genomic_DNA"/>
</dbReference>
<gene>
    <name evidence="1" type="ORF">M3215_21780</name>
</gene>
<comment type="caution">
    <text evidence="1">The sequence shown here is derived from an EMBL/GenBank/DDBJ whole genome shotgun (WGS) entry which is preliminary data.</text>
</comment>
<organism evidence="1 2">
    <name type="scientific">Bacillus cytotoxicus</name>
    <dbReference type="NCBI Taxonomy" id="580165"/>
    <lineage>
        <taxon>Bacteria</taxon>
        <taxon>Bacillati</taxon>
        <taxon>Bacillota</taxon>
        <taxon>Bacilli</taxon>
        <taxon>Bacillales</taxon>
        <taxon>Bacillaceae</taxon>
        <taxon>Bacillus</taxon>
        <taxon>Bacillus cereus group</taxon>
    </lineage>
</organism>
<accession>A0ACC6ADJ8</accession>
<sequence>MKDFESYIECIVKKTALDKSAREELALELLDHLNSLKEEYVKKGMPSKQAKQLAIQHFGEANIIGGELQKSIFPHEKFIKRFAWTLFVPYILLFIWYGYLGNSVGREWSLRIIEQFSKNHDVMWLLRTFIDITPFYTLFLYNIPGYWIVHAVKPVIILIPMGFLIPILFHRFRSPKAAFMLFIKLTLIIELLCIVMLVGTFSTTSIIFHLVGLLVGFIGWKLLQKLQVKKFLTPSNTNYVK</sequence>
<proteinExistence type="predicted"/>
<dbReference type="Proteomes" id="UP001202289">
    <property type="component" value="Unassembled WGS sequence"/>
</dbReference>
<protein>
    <submittedName>
        <fullName evidence="1">Permease prefix domain 1-containing protein</fullName>
    </submittedName>
</protein>